<proteinExistence type="predicted"/>
<name>A0A6C0I3H6_9ZZZZ</name>
<dbReference type="EMBL" id="MN740092">
    <property type="protein sequence ID" value="QHT87558.1"/>
    <property type="molecule type" value="Genomic_DNA"/>
</dbReference>
<organism evidence="2">
    <name type="scientific">viral metagenome</name>
    <dbReference type="NCBI Taxonomy" id="1070528"/>
    <lineage>
        <taxon>unclassified sequences</taxon>
        <taxon>metagenomes</taxon>
        <taxon>organismal metagenomes</taxon>
    </lineage>
</organism>
<evidence type="ECO:0000313" key="2">
    <source>
        <dbReference type="EMBL" id="QHT87558.1"/>
    </source>
</evidence>
<sequence>MSNYVVAIPSYQRQEVLIKKSLQTLKKGGVDPKKIHIFVANKEEYETYEKEVPKELYGKLITGKLGITEQRKYITKYFPEGTHIVSIDDDVEGLFRSKGTTKLVEIKKVDTFFKDAFDTLKKENLYIWGIYPVSNPFFMKDKVTTELKFIIGTLFGYINRHDKTLQPSSSIKEKEDYEMSILYFLKDGGVLRYNNVTIKTKFHAAGGLGKTEGRFEANKDAAEYLSKKYPELVSVFKRKNGMSEVKLRRGTKKECVKKNKTQKKKAKQ</sequence>
<feature type="region of interest" description="Disordered" evidence="1">
    <location>
        <begin position="247"/>
        <end position="268"/>
    </location>
</feature>
<evidence type="ECO:0008006" key="3">
    <source>
        <dbReference type="Google" id="ProtNLM"/>
    </source>
</evidence>
<accession>A0A6C0I3H6</accession>
<protein>
    <recommendedName>
        <fullName evidence="3">Glycosyltransferase</fullName>
    </recommendedName>
</protein>
<reference evidence="2" key="1">
    <citation type="journal article" date="2020" name="Nature">
        <title>Giant virus diversity and host interactions through global metagenomics.</title>
        <authorList>
            <person name="Schulz F."/>
            <person name="Roux S."/>
            <person name="Paez-Espino D."/>
            <person name="Jungbluth S."/>
            <person name="Walsh D.A."/>
            <person name="Denef V.J."/>
            <person name="McMahon K.D."/>
            <person name="Konstantinidis K.T."/>
            <person name="Eloe-Fadrosh E.A."/>
            <person name="Kyrpides N.C."/>
            <person name="Woyke T."/>
        </authorList>
    </citation>
    <scope>NUCLEOTIDE SEQUENCE</scope>
    <source>
        <strain evidence="2">GVMAG-M-3300023184-190</strain>
    </source>
</reference>
<dbReference type="AlphaFoldDB" id="A0A6C0I3H6"/>
<evidence type="ECO:0000256" key="1">
    <source>
        <dbReference type="SAM" id="MobiDB-lite"/>
    </source>
</evidence>
<feature type="compositionally biased region" description="Basic residues" evidence="1">
    <location>
        <begin position="258"/>
        <end position="268"/>
    </location>
</feature>